<dbReference type="PROSITE" id="PS50975">
    <property type="entry name" value="ATP_GRASP"/>
    <property type="match status" value="1"/>
</dbReference>
<evidence type="ECO:0000256" key="1">
    <source>
        <dbReference type="ARBA" id="ARBA00022598"/>
    </source>
</evidence>
<dbReference type="InterPro" id="IPR005479">
    <property type="entry name" value="CPAse_ATP-bd"/>
</dbReference>
<dbReference type="PANTHER" id="PTHR43055:SF1">
    <property type="entry name" value="FORMATE-DEPENDENT PHOSPHORIBOSYLGLYCINAMIDE FORMYLTRANSFERASE"/>
    <property type="match status" value="1"/>
</dbReference>
<dbReference type="InterPro" id="IPR016185">
    <property type="entry name" value="PreATP-grasp_dom_sf"/>
</dbReference>
<dbReference type="EMBL" id="JACOOU010000013">
    <property type="protein sequence ID" value="MBC5674959.1"/>
    <property type="molecule type" value="Genomic_DNA"/>
</dbReference>
<dbReference type="InterPro" id="IPR013815">
    <property type="entry name" value="ATP_grasp_subdomain_1"/>
</dbReference>
<sequence length="424" mass="47422">MTKQLEGKKLLLLGGVQPACQIVEEAHKMGVTVYVTDYLANSPAKAIADKSFMVNAMDVDAVVDLCKAEGIDGLITGYVDSLLPYAEMICNKLGFPFWGNALNIEMCINKETFKEACEKSGLPVVPWRKINRDNYLCVGEKIEFPVVIKPVDNSGSRGVFKCYDKESYAEFCLKAFEFSKCGVLLVERLMNVHNEFSAYYMINHGKAILTGMGDRFVNIIDESIAPVGQGMQFPSKKLTLWCEKVDNAVQRFFSDNLMNEGFIFIQGFHEEENFYIHEIGYRLNGGFSYKIIEHFSEYNQVQELIRFSLTGSVDANEVNKSNPAFDGYGFILTFALQPGEIKEICGVDDAAKVKGVIDFCQLHNVGDRLVAKGTTAQVFAYVLCAGKTLEDLKLTIKTVKDLVSVKDIEGNELLYTSIDIERIK</sequence>
<reference evidence="6 7" key="1">
    <citation type="submission" date="2020-08" db="EMBL/GenBank/DDBJ databases">
        <title>Genome public.</title>
        <authorList>
            <person name="Liu C."/>
            <person name="Sun Q."/>
        </authorList>
    </citation>
    <scope>NUCLEOTIDE SEQUENCE [LARGE SCALE GENOMIC DNA]</scope>
    <source>
        <strain evidence="6 7">NSJ-34</strain>
    </source>
</reference>
<keyword evidence="3 4" id="KW-0067">ATP-binding</keyword>
<organism evidence="6 7">
    <name type="scientific">Blautia celeris</name>
    <dbReference type="NCBI Taxonomy" id="2763026"/>
    <lineage>
        <taxon>Bacteria</taxon>
        <taxon>Bacillati</taxon>
        <taxon>Bacillota</taxon>
        <taxon>Clostridia</taxon>
        <taxon>Lachnospirales</taxon>
        <taxon>Lachnospiraceae</taxon>
        <taxon>Blautia</taxon>
    </lineage>
</organism>
<proteinExistence type="predicted"/>
<dbReference type="Pfam" id="PF02786">
    <property type="entry name" value="CPSase_L_D2"/>
    <property type="match status" value="1"/>
</dbReference>
<evidence type="ECO:0000256" key="3">
    <source>
        <dbReference type="ARBA" id="ARBA00022840"/>
    </source>
</evidence>
<evidence type="ECO:0000256" key="4">
    <source>
        <dbReference type="PROSITE-ProRule" id="PRU00409"/>
    </source>
</evidence>
<dbReference type="Gene3D" id="3.30.470.20">
    <property type="entry name" value="ATP-grasp fold, B domain"/>
    <property type="match status" value="1"/>
</dbReference>
<protein>
    <recommendedName>
        <fullName evidence="5">ATP-grasp domain-containing protein</fullName>
    </recommendedName>
</protein>
<feature type="domain" description="ATP-grasp" evidence="5">
    <location>
        <begin position="114"/>
        <end position="309"/>
    </location>
</feature>
<dbReference type="SUPFAM" id="SSF56059">
    <property type="entry name" value="Glutathione synthetase ATP-binding domain-like"/>
    <property type="match status" value="1"/>
</dbReference>
<dbReference type="InterPro" id="IPR011761">
    <property type="entry name" value="ATP-grasp"/>
</dbReference>
<dbReference type="SUPFAM" id="SSF52440">
    <property type="entry name" value="PreATP-grasp domain"/>
    <property type="match status" value="1"/>
</dbReference>
<dbReference type="RefSeq" id="WP_054352485.1">
    <property type="nucleotide sequence ID" value="NZ_JACOOU010000013.1"/>
</dbReference>
<evidence type="ECO:0000256" key="2">
    <source>
        <dbReference type="ARBA" id="ARBA00022741"/>
    </source>
</evidence>
<accession>A0ABR7FID5</accession>
<comment type="caution">
    <text evidence="6">The sequence shown here is derived from an EMBL/GenBank/DDBJ whole genome shotgun (WGS) entry which is preliminary data.</text>
</comment>
<evidence type="ECO:0000313" key="6">
    <source>
        <dbReference type="EMBL" id="MBC5674959.1"/>
    </source>
</evidence>
<keyword evidence="1" id="KW-0436">Ligase</keyword>
<dbReference type="Proteomes" id="UP000654573">
    <property type="component" value="Unassembled WGS sequence"/>
</dbReference>
<gene>
    <name evidence="6" type="ORF">H8S76_22240</name>
</gene>
<name>A0ABR7FID5_9FIRM</name>
<dbReference type="Gene3D" id="3.40.50.20">
    <property type="match status" value="1"/>
</dbReference>
<keyword evidence="7" id="KW-1185">Reference proteome</keyword>
<evidence type="ECO:0000313" key="7">
    <source>
        <dbReference type="Proteomes" id="UP000654573"/>
    </source>
</evidence>
<dbReference type="Gene3D" id="3.30.1490.20">
    <property type="entry name" value="ATP-grasp fold, A domain"/>
    <property type="match status" value="1"/>
</dbReference>
<dbReference type="PANTHER" id="PTHR43055">
    <property type="entry name" value="FORMATE-DEPENDENT PHOSPHORIBOSYLGLYCINAMIDE FORMYLTRANSFERASE"/>
    <property type="match status" value="1"/>
</dbReference>
<evidence type="ECO:0000259" key="5">
    <source>
        <dbReference type="PROSITE" id="PS50975"/>
    </source>
</evidence>
<keyword evidence="2 4" id="KW-0547">Nucleotide-binding</keyword>